<sequence>MLMKRMILLVTLIFTASLYAAAQVHLPDFKLGGKAVMTDVKMKDVSGKEYSLNDLKKANGLVVIFSCNTCPFVKMWEGRYPEIKKWADEHQVGMVLVNSNYQKRDGVDSFEAMKEHAKEHNYTMPYVVDKNSRLANAFDAKTTPHVFLFDKDFTLVYKGAIDDSYQSADNVKSPYLKNAISQLAAGKMVAKNETPPVGCSIKRKLD</sequence>
<evidence type="ECO:0000256" key="1">
    <source>
        <dbReference type="SAM" id="SignalP"/>
    </source>
</evidence>
<gene>
    <name evidence="3" type="ORF">CLV93_10818</name>
</gene>
<feature type="signal peptide" evidence="1">
    <location>
        <begin position="1"/>
        <end position="22"/>
    </location>
</feature>
<organism evidence="3 4">
    <name type="scientific">Prolixibacter denitrificans</name>
    <dbReference type="NCBI Taxonomy" id="1541063"/>
    <lineage>
        <taxon>Bacteria</taxon>
        <taxon>Pseudomonadati</taxon>
        <taxon>Bacteroidota</taxon>
        <taxon>Bacteroidia</taxon>
        <taxon>Marinilabiliales</taxon>
        <taxon>Prolixibacteraceae</taxon>
        <taxon>Prolixibacter</taxon>
    </lineage>
</organism>
<dbReference type="PANTHER" id="PTHR43640">
    <property type="entry name" value="OS07G0260300 PROTEIN"/>
    <property type="match status" value="1"/>
</dbReference>
<keyword evidence="1" id="KW-0732">Signal</keyword>
<evidence type="ECO:0000259" key="2">
    <source>
        <dbReference type="PROSITE" id="PS51352"/>
    </source>
</evidence>
<dbReference type="Gene3D" id="3.40.30.10">
    <property type="entry name" value="Glutaredoxin"/>
    <property type="match status" value="1"/>
</dbReference>
<protein>
    <submittedName>
        <fullName evidence="3">AhpC/TSA family protein</fullName>
    </submittedName>
</protein>
<dbReference type="PROSITE" id="PS51352">
    <property type="entry name" value="THIOREDOXIN_2"/>
    <property type="match status" value="1"/>
</dbReference>
<dbReference type="GO" id="GO:0016491">
    <property type="term" value="F:oxidoreductase activity"/>
    <property type="evidence" value="ECO:0007669"/>
    <property type="project" value="InterPro"/>
</dbReference>
<evidence type="ECO:0000313" key="4">
    <source>
        <dbReference type="Proteomes" id="UP000240621"/>
    </source>
</evidence>
<accession>A0A2P8C9J9</accession>
<feature type="chain" id="PRO_5015105776" evidence="1">
    <location>
        <begin position="23"/>
        <end position="206"/>
    </location>
</feature>
<dbReference type="EMBL" id="PYGC01000008">
    <property type="protein sequence ID" value="PSK81621.1"/>
    <property type="molecule type" value="Genomic_DNA"/>
</dbReference>
<dbReference type="InterPro" id="IPR013766">
    <property type="entry name" value="Thioredoxin_domain"/>
</dbReference>
<feature type="domain" description="Thioredoxin" evidence="2">
    <location>
        <begin position="29"/>
        <end position="185"/>
    </location>
</feature>
<name>A0A2P8C9J9_9BACT</name>
<dbReference type="GO" id="GO:0016209">
    <property type="term" value="F:antioxidant activity"/>
    <property type="evidence" value="ECO:0007669"/>
    <property type="project" value="InterPro"/>
</dbReference>
<proteinExistence type="predicted"/>
<dbReference type="Pfam" id="PF00578">
    <property type="entry name" value="AhpC-TSA"/>
    <property type="match status" value="1"/>
</dbReference>
<dbReference type="InterPro" id="IPR036249">
    <property type="entry name" value="Thioredoxin-like_sf"/>
</dbReference>
<dbReference type="PANTHER" id="PTHR43640:SF1">
    <property type="entry name" value="THIOREDOXIN-DEPENDENT PEROXIREDOXIN"/>
    <property type="match status" value="1"/>
</dbReference>
<dbReference type="InterPro" id="IPR000866">
    <property type="entry name" value="AhpC/TSA"/>
</dbReference>
<comment type="caution">
    <text evidence="3">The sequence shown here is derived from an EMBL/GenBank/DDBJ whole genome shotgun (WGS) entry which is preliminary data.</text>
</comment>
<dbReference type="CDD" id="cd02969">
    <property type="entry name" value="PRX_like1"/>
    <property type="match status" value="1"/>
</dbReference>
<evidence type="ECO:0000313" key="3">
    <source>
        <dbReference type="EMBL" id="PSK81621.1"/>
    </source>
</evidence>
<dbReference type="SUPFAM" id="SSF52833">
    <property type="entry name" value="Thioredoxin-like"/>
    <property type="match status" value="1"/>
</dbReference>
<dbReference type="AlphaFoldDB" id="A0A2P8C9J9"/>
<dbReference type="InterPro" id="IPR047262">
    <property type="entry name" value="PRX-like1"/>
</dbReference>
<reference evidence="3 4" key="1">
    <citation type="submission" date="2018-03" db="EMBL/GenBank/DDBJ databases">
        <title>Genomic Encyclopedia of Archaeal and Bacterial Type Strains, Phase II (KMG-II): from individual species to whole genera.</title>
        <authorList>
            <person name="Goeker M."/>
        </authorList>
    </citation>
    <scope>NUCLEOTIDE SEQUENCE [LARGE SCALE GENOMIC DNA]</scope>
    <source>
        <strain evidence="3 4">DSM 27267</strain>
    </source>
</reference>
<dbReference type="Proteomes" id="UP000240621">
    <property type="component" value="Unassembled WGS sequence"/>
</dbReference>